<protein>
    <submittedName>
        <fullName evidence="7">Putative epidermal retinol dehydrogenase 2-like isoform X1</fullName>
    </submittedName>
</protein>
<evidence type="ECO:0000313" key="7">
    <source>
        <dbReference type="EMBL" id="ROT67393.1"/>
    </source>
</evidence>
<gene>
    <name evidence="7" type="ORF">C7M84_014524</name>
</gene>
<keyword evidence="8" id="KW-1185">Reference proteome</keyword>
<dbReference type="EMBL" id="QCYY01002814">
    <property type="protein sequence ID" value="ROT67393.1"/>
    <property type="molecule type" value="Genomic_DNA"/>
</dbReference>
<evidence type="ECO:0000256" key="2">
    <source>
        <dbReference type="ARBA" id="ARBA00023002"/>
    </source>
</evidence>
<feature type="compositionally biased region" description="Basic and acidic residues" evidence="5">
    <location>
        <begin position="17"/>
        <end position="32"/>
    </location>
</feature>
<dbReference type="FunFam" id="3.40.50.720:FF:000202">
    <property type="entry name" value="Short-chain dehydrogenase/reductase family 16C member 6"/>
    <property type="match status" value="1"/>
</dbReference>
<keyword evidence="6" id="KW-0812">Transmembrane</keyword>
<accession>A0A423ST77</accession>
<dbReference type="Gene3D" id="3.40.50.720">
    <property type="entry name" value="NAD(P)-binding Rossmann-like Domain"/>
    <property type="match status" value="1"/>
</dbReference>
<feature type="region of interest" description="Disordered" evidence="5">
    <location>
        <begin position="1"/>
        <end position="64"/>
    </location>
</feature>
<dbReference type="Pfam" id="PF00106">
    <property type="entry name" value="adh_short"/>
    <property type="match status" value="1"/>
</dbReference>
<reference evidence="7 8" key="1">
    <citation type="submission" date="2018-04" db="EMBL/GenBank/DDBJ databases">
        <authorList>
            <person name="Zhang X."/>
            <person name="Yuan J."/>
            <person name="Li F."/>
            <person name="Xiang J."/>
        </authorList>
    </citation>
    <scope>NUCLEOTIDE SEQUENCE [LARGE SCALE GENOMIC DNA]</scope>
    <source>
        <tissue evidence="7">Muscle</tissue>
    </source>
</reference>
<dbReference type="GO" id="GO:0016616">
    <property type="term" value="F:oxidoreductase activity, acting on the CH-OH group of donors, NAD or NADP as acceptor"/>
    <property type="evidence" value="ECO:0007669"/>
    <property type="project" value="TreeGrafter"/>
</dbReference>
<comment type="caution">
    <text evidence="7">The sequence shown here is derived from an EMBL/GenBank/DDBJ whole genome shotgun (WGS) entry which is preliminary data.</text>
</comment>
<dbReference type="CDD" id="cd05339">
    <property type="entry name" value="17beta-HSDXI-like_SDR_c"/>
    <property type="match status" value="1"/>
</dbReference>
<name>A0A423ST77_PENVA</name>
<dbReference type="GO" id="GO:0005811">
    <property type="term" value="C:lipid droplet"/>
    <property type="evidence" value="ECO:0007669"/>
    <property type="project" value="TreeGrafter"/>
</dbReference>
<dbReference type="Proteomes" id="UP000283509">
    <property type="component" value="Unassembled WGS sequence"/>
</dbReference>
<organism evidence="7 8">
    <name type="scientific">Penaeus vannamei</name>
    <name type="common">Whiteleg shrimp</name>
    <name type="synonym">Litopenaeus vannamei</name>
    <dbReference type="NCBI Taxonomy" id="6689"/>
    <lineage>
        <taxon>Eukaryota</taxon>
        <taxon>Metazoa</taxon>
        <taxon>Ecdysozoa</taxon>
        <taxon>Arthropoda</taxon>
        <taxon>Crustacea</taxon>
        <taxon>Multicrustacea</taxon>
        <taxon>Malacostraca</taxon>
        <taxon>Eumalacostraca</taxon>
        <taxon>Eucarida</taxon>
        <taxon>Decapoda</taxon>
        <taxon>Dendrobranchiata</taxon>
        <taxon>Penaeoidea</taxon>
        <taxon>Penaeidae</taxon>
        <taxon>Penaeus</taxon>
    </lineage>
</organism>
<keyword evidence="6" id="KW-0472">Membrane</keyword>
<keyword evidence="3" id="KW-0520">NAD</keyword>
<dbReference type="InterPro" id="IPR002347">
    <property type="entry name" value="SDR_fam"/>
</dbReference>
<dbReference type="SUPFAM" id="SSF51735">
    <property type="entry name" value="NAD(P)-binding Rossmann-fold domains"/>
    <property type="match status" value="1"/>
</dbReference>
<evidence type="ECO:0000256" key="6">
    <source>
        <dbReference type="SAM" id="Phobius"/>
    </source>
</evidence>
<dbReference type="AlphaFoldDB" id="A0A423ST77"/>
<comment type="similarity">
    <text evidence="1 4">Belongs to the short-chain dehydrogenases/reductases (SDR) family.</text>
</comment>
<dbReference type="PRINTS" id="PR00081">
    <property type="entry name" value="GDHRDH"/>
</dbReference>
<evidence type="ECO:0000256" key="4">
    <source>
        <dbReference type="RuleBase" id="RU000363"/>
    </source>
</evidence>
<dbReference type="OrthoDB" id="10253736at2759"/>
<dbReference type="PRINTS" id="PR00080">
    <property type="entry name" value="SDRFAMILY"/>
</dbReference>
<dbReference type="PANTHER" id="PTHR24322:SF736">
    <property type="entry name" value="RETINOL DEHYDROGENASE 10"/>
    <property type="match status" value="1"/>
</dbReference>
<sequence length="427" mass="46012">MRGRERGEGGGGGEVWRGGEGDGGYERGEWKRRGGVGGHQGSICQQCSGPEGSSPSHPKAHAPGISEYSACRAHGLRGVTHAFSRLLQSPQAAAGASSVSRRIAVEASAEAPREEIAMAEPKDVLVAVLQLLVGLVYTAYCVLESLVLTLVPRRFRMKDITGDVVLVTGGGSGIGRLMCLKFAKKGAKIVTWDVDEAGNKETMRQVVALGGTCRAYTVDLCDRTLIYQVANRVKEEVGKVDILVNNAGIVTGKHFMDSPDDHIVRTFQVNTFAHFWTVKAFLNDMLDSNKGHIVNVASMAGWLGCNSLVDYCSSKFAAVGFDEALKLELKVLGKTGVKTTCVCPIYISTGMFEGVQSRVLPILTPDYVAQEAVDATLMNQRTLMLPPYVRLLALCRVILPDKANYFLGKIAGVTVMMDNFVGRSKSH</sequence>
<feature type="compositionally biased region" description="Polar residues" evidence="5">
    <location>
        <begin position="42"/>
        <end position="56"/>
    </location>
</feature>
<feature type="transmembrane region" description="Helical" evidence="6">
    <location>
        <begin position="124"/>
        <end position="151"/>
    </location>
</feature>
<dbReference type="PANTHER" id="PTHR24322">
    <property type="entry name" value="PKSB"/>
    <property type="match status" value="1"/>
</dbReference>
<dbReference type="STRING" id="6689.A0A423ST77"/>
<keyword evidence="6" id="KW-1133">Transmembrane helix</keyword>
<reference evidence="7 8" key="2">
    <citation type="submission" date="2019-01" db="EMBL/GenBank/DDBJ databases">
        <title>The decoding of complex shrimp genome reveals the adaptation for benthos swimmer, frequently molting mechanism and breeding impact on genome.</title>
        <authorList>
            <person name="Sun Y."/>
            <person name="Gao Y."/>
            <person name="Yu Y."/>
        </authorList>
    </citation>
    <scope>NUCLEOTIDE SEQUENCE [LARGE SCALE GENOMIC DNA]</scope>
    <source>
        <tissue evidence="7">Muscle</tissue>
    </source>
</reference>
<evidence type="ECO:0000256" key="1">
    <source>
        <dbReference type="ARBA" id="ARBA00006484"/>
    </source>
</evidence>
<evidence type="ECO:0000256" key="5">
    <source>
        <dbReference type="SAM" id="MobiDB-lite"/>
    </source>
</evidence>
<proteinExistence type="inferred from homology"/>
<evidence type="ECO:0000313" key="8">
    <source>
        <dbReference type="Proteomes" id="UP000283509"/>
    </source>
</evidence>
<dbReference type="InterPro" id="IPR036291">
    <property type="entry name" value="NAD(P)-bd_dom_sf"/>
</dbReference>
<keyword evidence="2" id="KW-0560">Oxidoreductase</keyword>
<evidence type="ECO:0000256" key="3">
    <source>
        <dbReference type="ARBA" id="ARBA00023027"/>
    </source>
</evidence>